<evidence type="ECO:0000256" key="1">
    <source>
        <dbReference type="SAM" id="Phobius"/>
    </source>
</evidence>
<dbReference type="EMBL" id="LGUG01000004">
    <property type="protein sequence ID" value="KON94505.1"/>
    <property type="molecule type" value="Genomic_DNA"/>
</dbReference>
<keyword evidence="4" id="KW-1185">Reference proteome</keyword>
<evidence type="ECO:0000313" key="4">
    <source>
        <dbReference type="Proteomes" id="UP000037269"/>
    </source>
</evidence>
<name>A0A0D1XN67_ANEMI</name>
<dbReference type="GeneID" id="92841450"/>
<gene>
    <name evidence="2" type="ORF">AF333_02375</name>
    <name evidence="3" type="ORF">SAMN04487909_10444</name>
</gene>
<dbReference type="RefSeq" id="WP_021624454.1">
    <property type="nucleotide sequence ID" value="NZ_BJOA01000122.1"/>
</dbReference>
<evidence type="ECO:0000313" key="2">
    <source>
        <dbReference type="EMBL" id="KON94505.1"/>
    </source>
</evidence>
<dbReference type="Proteomes" id="UP000037269">
    <property type="component" value="Unassembled WGS sequence"/>
</dbReference>
<dbReference type="Pfam" id="PF09527">
    <property type="entry name" value="ATPase_gene1"/>
    <property type="match status" value="1"/>
</dbReference>
<evidence type="ECO:0000313" key="3">
    <source>
        <dbReference type="EMBL" id="SDI44625.1"/>
    </source>
</evidence>
<dbReference type="STRING" id="47500.AF333_02375"/>
<proteinExistence type="predicted"/>
<dbReference type="InterPro" id="IPR032820">
    <property type="entry name" value="ATPase_put"/>
</dbReference>
<dbReference type="PATRIC" id="fig|47500.12.peg.6040"/>
<accession>A0A0D1XN67</accession>
<keyword evidence="1" id="KW-0472">Membrane</keyword>
<keyword evidence="1" id="KW-0812">Transmembrane</keyword>
<protein>
    <submittedName>
        <fullName evidence="3">Putative F0F1-ATPase subunit Ca2+/Mg2+ transporter</fullName>
    </submittedName>
</protein>
<dbReference type="Proteomes" id="UP000182836">
    <property type="component" value="Unassembled WGS sequence"/>
</dbReference>
<organism evidence="2 4">
    <name type="scientific">Aneurinibacillus migulanus</name>
    <name type="common">Bacillus migulanus</name>
    <dbReference type="NCBI Taxonomy" id="47500"/>
    <lineage>
        <taxon>Bacteria</taxon>
        <taxon>Bacillati</taxon>
        <taxon>Bacillota</taxon>
        <taxon>Bacilli</taxon>
        <taxon>Bacillales</taxon>
        <taxon>Paenibacillaceae</taxon>
        <taxon>Aneurinibacillus group</taxon>
        <taxon>Aneurinibacillus</taxon>
    </lineage>
</organism>
<dbReference type="EMBL" id="FNED01000004">
    <property type="protein sequence ID" value="SDI44625.1"/>
    <property type="molecule type" value="Genomic_DNA"/>
</dbReference>
<reference evidence="3 5" key="2">
    <citation type="submission" date="2016-10" db="EMBL/GenBank/DDBJ databases">
        <authorList>
            <person name="de Groot N.N."/>
        </authorList>
    </citation>
    <scope>NUCLEOTIDE SEQUENCE [LARGE SCALE GENOMIC DNA]</scope>
    <source>
        <strain evidence="3 5">DSM 2895</strain>
    </source>
</reference>
<dbReference type="OrthoDB" id="282803at2"/>
<reference evidence="2 4" key="1">
    <citation type="submission" date="2015-07" db="EMBL/GenBank/DDBJ databases">
        <title>Fjat-14205 dsm 2895.</title>
        <authorList>
            <person name="Liu B."/>
            <person name="Wang J."/>
            <person name="Zhu Y."/>
            <person name="Liu G."/>
            <person name="Chen Q."/>
            <person name="Chen Z."/>
            <person name="Lan J."/>
            <person name="Che J."/>
            <person name="Ge C."/>
            <person name="Shi H."/>
            <person name="Pan Z."/>
            <person name="Liu X."/>
        </authorList>
    </citation>
    <scope>NUCLEOTIDE SEQUENCE [LARGE SCALE GENOMIC DNA]</scope>
    <source>
        <strain evidence="2 4">DSM 2895</strain>
    </source>
</reference>
<keyword evidence="1" id="KW-1133">Transmembrane helix</keyword>
<feature type="transmembrane region" description="Helical" evidence="1">
    <location>
        <begin position="45"/>
        <end position="66"/>
    </location>
</feature>
<evidence type="ECO:0000313" key="5">
    <source>
        <dbReference type="Proteomes" id="UP000182836"/>
    </source>
</evidence>
<dbReference type="AlphaFoldDB" id="A0A0D1XN67"/>
<sequence>MKQDKNGPLRAFALVGTIGVELATSVIFGFWAGRAVDNWLGTEPWFLLVGLLFGLGVGILGVFFLVKQFFGD</sequence>
<feature type="transmembrane region" description="Helical" evidence="1">
    <location>
        <begin position="12"/>
        <end position="33"/>
    </location>
</feature>